<name>A0ABV2Q3F7_9BURK</name>
<keyword evidence="2" id="KW-1185">Reference proteome</keyword>
<gene>
    <name evidence="1" type="ORF">ABIE13_000636</name>
</gene>
<organism evidence="1 2">
    <name type="scientific">Ottowia thiooxydans</name>
    <dbReference type="NCBI Taxonomy" id="219182"/>
    <lineage>
        <taxon>Bacteria</taxon>
        <taxon>Pseudomonadati</taxon>
        <taxon>Pseudomonadota</taxon>
        <taxon>Betaproteobacteria</taxon>
        <taxon>Burkholderiales</taxon>
        <taxon>Comamonadaceae</taxon>
        <taxon>Ottowia</taxon>
    </lineage>
</organism>
<dbReference type="RefSeq" id="WP_354441034.1">
    <property type="nucleotide sequence ID" value="NZ_JBEPSH010000001.1"/>
</dbReference>
<dbReference type="EMBL" id="JBEPSH010000001">
    <property type="protein sequence ID" value="MET4575539.1"/>
    <property type="molecule type" value="Genomic_DNA"/>
</dbReference>
<dbReference type="Proteomes" id="UP001549320">
    <property type="component" value="Unassembled WGS sequence"/>
</dbReference>
<evidence type="ECO:0000313" key="2">
    <source>
        <dbReference type="Proteomes" id="UP001549320"/>
    </source>
</evidence>
<sequence length="117" mass="13091">MIWTVTNIFAGLRGRRSGLQTTPKPLPKLQADRLEDIRLTMLDMLGMDGAKHYPQVVRRIHLSGDAQALWYARADLMAALAGLHSEQVAHTKMISLSALFDGMLPRGMMSRTTTLRM</sequence>
<reference evidence="1 2" key="1">
    <citation type="submission" date="2024-06" db="EMBL/GenBank/DDBJ databases">
        <title>Sorghum-associated microbial communities from plants grown in Nebraska, USA.</title>
        <authorList>
            <person name="Schachtman D."/>
        </authorList>
    </citation>
    <scope>NUCLEOTIDE SEQUENCE [LARGE SCALE GENOMIC DNA]</scope>
    <source>
        <strain evidence="1 2">2709</strain>
    </source>
</reference>
<accession>A0ABV2Q3F7</accession>
<evidence type="ECO:0000313" key="1">
    <source>
        <dbReference type="EMBL" id="MET4575539.1"/>
    </source>
</evidence>
<protein>
    <submittedName>
        <fullName evidence="1">Uncharacterized protein</fullName>
    </submittedName>
</protein>
<comment type="caution">
    <text evidence="1">The sequence shown here is derived from an EMBL/GenBank/DDBJ whole genome shotgun (WGS) entry which is preliminary data.</text>
</comment>
<proteinExistence type="predicted"/>